<evidence type="ECO:0000313" key="3">
    <source>
        <dbReference type="Proteomes" id="UP000052258"/>
    </source>
</evidence>
<feature type="domain" description="Peptidase M16 C-terminal" evidence="1">
    <location>
        <begin position="182"/>
        <end position="354"/>
    </location>
</feature>
<reference evidence="2 3" key="1">
    <citation type="journal article" date="2015" name="Genome Biol. Evol.">
        <title>Comparative Genomics of Listeria Sensu Lato: Genus-Wide Differences in Evolutionary Dynamics and the Progressive Gain of Complex, Potentially Pathogenicity-Related Traits through Lateral Gene Transfer.</title>
        <authorList>
            <person name="Chiara M."/>
            <person name="Caruso M."/>
            <person name="D'Erchia A.M."/>
            <person name="Manzari C."/>
            <person name="Fraccalvieri R."/>
            <person name="Goffredo E."/>
            <person name="Latorre L."/>
            <person name="Miccolupo A."/>
            <person name="Padalino I."/>
            <person name="Santagada G."/>
            <person name="Chiocco D."/>
            <person name="Pesole G."/>
            <person name="Horner D.S."/>
            <person name="Parisi A."/>
        </authorList>
    </citation>
    <scope>NUCLEOTIDE SEQUENCE [LARGE SCALE GENOMIC DNA]</scope>
    <source>
        <strain evidence="2 3">1991</strain>
    </source>
</reference>
<dbReference type="NCBIfam" id="NF047422">
    <property type="entry name" value="YfmF_fam"/>
    <property type="match status" value="1"/>
</dbReference>
<evidence type="ECO:0000259" key="1">
    <source>
        <dbReference type="Pfam" id="PF05193"/>
    </source>
</evidence>
<name>A0A0J8GD35_9LIST</name>
<sequence length="419" mass="48141">MDYYQEKIGNLHTTFIETKKFKSNRIVFKFRAPLTRETLTKRALLAMMFETNNAHYKTQTDFRRRLAYLYGANFFTSVEKKGNEHIITAVFDMVDAKLVPESEQLLADAFDFLNDVFFAPNVSEQAFDEETFAREKVNLKSRLESIYDDKIRYANVRLIEEMFAGDVFAYPASGIISDIEGVTAQDLYSYYEEFLQNDIIELFICGNMKPSEVAPFVRKLRFSDREMRELAAWPNQEKKEERFVTENQAINQAKLVLGYQTGVYFGDTDFVPLQLANGLLGGYANSKIFINVREKASLAYYASSRLDTFKGFMIISAGIDEKNREEAIKIIKEQIKAMKAGDFTEDELAQTKEMYVNQLLETSDGAQGLIELAYNNVLKNSDLTLDNWIRKIKATTKEEVVTAIQKIHADTVYFLAKGE</sequence>
<dbReference type="SUPFAM" id="SSF63411">
    <property type="entry name" value="LuxS/MPP-like metallohydrolase"/>
    <property type="match status" value="2"/>
</dbReference>
<dbReference type="Gene3D" id="3.30.830.10">
    <property type="entry name" value="Metalloenzyme, LuxS/M16 peptidase-like"/>
    <property type="match status" value="2"/>
</dbReference>
<gene>
    <name evidence="2" type="ORF">X560_0695</name>
</gene>
<evidence type="ECO:0000313" key="2">
    <source>
        <dbReference type="EMBL" id="KMT60567.1"/>
    </source>
</evidence>
<dbReference type="PANTHER" id="PTHR11851">
    <property type="entry name" value="METALLOPROTEASE"/>
    <property type="match status" value="1"/>
</dbReference>
<comment type="caution">
    <text evidence="2">The sequence shown here is derived from an EMBL/GenBank/DDBJ whole genome shotgun (WGS) entry which is preliminary data.</text>
</comment>
<dbReference type="InterPro" id="IPR007863">
    <property type="entry name" value="Peptidase_M16_C"/>
</dbReference>
<protein>
    <submittedName>
        <fullName evidence="2">Zn-dependent peptidase family protein</fullName>
    </submittedName>
</protein>
<dbReference type="Pfam" id="PF05193">
    <property type="entry name" value="Peptidase_M16_C"/>
    <property type="match status" value="1"/>
</dbReference>
<dbReference type="Proteomes" id="UP000052258">
    <property type="component" value="Unassembled WGS sequence"/>
</dbReference>
<dbReference type="PATRIC" id="fig|1430899.3.peg.719"/>
<organism evidence="2 3">
    <name type="scientific">Listeria fleischmannii 1991</name>
    <dbReference type="NCBI Taxonomy" id="1430899"/>
    <lineage>
        <taxon>Bacteria</taxon>
        <taxon>Bacillati</taxon>
        <taxon>Bacillota</taxon>
        <taxon>Bacilli</taxon>
        <taxon>Bacillales</taxon>
        <taxon>Listeriaceae</taxon>
        <taxon>Listeria</taxon>
    </lineage>
</organism>
<proteinExistence type="predicted"/>
<keyword evidence="3" id="KW-1185">Reference proteome</keyword>
<dbReference type="GO" id="GO:0046872">
    <property type="term" value="F:metal ion binding"/>
    <property type="evidence" value="ECO:0007669"/>
    <property type="project" value="InterPro"/>
</dbReference>
<dbReference type="AlphaFoldDB" id="A0A0J8GD35"/>
<dbReference type="InterPro" id="IPR050361">
    <property type="entry name" value="MPP/UQCRC_Complex"/>
</dbReference>
<dbReference type="PANTHER" id="PTHR11851:SF186">
    <property type="entry name" value="INACTIVE METALLOPROTEASE YMFF-RELATED"/>
    <property type="match status" value="1"/>
</dbReference>
<dbReference type="EMBL" id="AZHO01000007">
    <property type="protein sequence ID" value="KMT60567.1"/>
    <property type="molecule type" value="Genomic_DNA"/>
</dbReference>
<dbReference type="InterPro" id="IPR011249">
    <property type="entry name" value="Metalloenz_LuxS/M16"/>
</dbReference>
<accession>A0A0J8GD35</accession>